<proteinExistence type="predicted"/>
<gene>
    <name evidence="1" type="ORF">SDC9_78785</name>
</gene>
<comment type="caution">
    <text evidence="1">The sequence shown here is derived from an EMBL/GenBank/DDBJ whole genome shotgun (WGS) entry which is preliminary data.</text>
</comment>
<dbReference type="EMBL" id="VSSQ01006303">
    <property type="protein sequence ID" value="MPM32223.1"/>
    <property type="molecule type" value="Genomic_DNA"/>
</dbReference>
<sequence>MFHNQLHLATGEVVVVFPFSAAVKRIIQVFVFAYPVTQFAHGRFHGQPRIVQMGQDAFVVGSHPERFVFFHQFILLVYSCKFTYLRAEKQVFQGKTRAFNEIKTMHGLGGKVRYKVFLIGCIFVVPERETGLVSSPDPRFGKEY</sequence>
<evidence type="ECO:0000313" key="1">
    <source>
        <dbReference type="EMBL" id="MPM32223.1"/>
    </source>
</evidence>
<dbReference type="AlphaFoldDB" id="A0A644Z0F6"/>
<name>A0A644Z0F6_9ZZZZ</name>
<accession>A0A644Z0F6</accession>
<reference evidence="1" key="1">
    <citation type="submission" date="2019-08" db="EMBL/GenBank/DDBJ databases">
        <authorList>
            <person name="Kucharzyk K."/>
            <person name="Murdoch R.W."/>
            <person name="Higgins S."/>
            <person name="Loffler F."/>
        </authorList>
    </citation>
    <scope>NUCLEOTIDE SEQUENCE</scope>
</reference>
<protein>
    <submittedName>
        <fullName evidence="1">Uncharacterized protein</fullName>
    </submittedName>
</protein>
<organism evidence="1">
    <name type="scientific">bioreactor metagenome</name>
    <dbReference type="NCBI Taxonomy" id="1076179"/>
    <lineage>
        <taxon>unclassified sequences</taxon>
        <taxon>metagenomes</taxon>
        <taxon>ecological metagenomes</taxon>
    </lineage>
</organism>